<comment type="subcellular location">
    <subcellularLocation>
        <location evidence="1">Membrane</location>
        <topology evidence="1">Multi-pass membrane protein</topology>
    </subcellularLocation>
</comment>
<dbReference type="OrthoDB" id="5322100at2759"/>
<dbReference type="Gene3D" id="2.60.60.20">
    <property type="entry name" value="PLAT/LH2 domain"/>
    <property type="match status" value="1"/>
</dbReference>
<dbReference type="Pfam" id="PF08016">
    <property type="entry name" value="PKD_channel"/>
    <property type="match status" value="1"/>
</dbReference>
<evidence type="ECO:0000259" key="8">
    <source>
        <dbReference type="PROSITE" id="PS50095"/>
    </source>
</evidence>
<dbReference type="InterPro" id="IPR046791">
    <property type="entry name" value="Polycystin_dom"/>
</dbReference>
<evidence type="ECO:0000256" key="1">
    <source>
        <dbReference type="ARBA" id="ARBA00004141"/>
    </source>
</evidence>
<dbReference type="InterPro" id="IPR051223">
    <property type="entry name" value="Polycystin"/>
</dbReference>
<feature type="transmembrane region" description="Helical" evidence="7">
    <location>
        <begin position="258"/>
        <end position="287"/>
    </location>
</feature>
<organism evidence="9 10">
    <name type="scientific">Ceutorhynchus assimilis</name>
    <name type="common">cabbage seed weevil</name>
    <dbReference type="NCBI Taxonomy" id="467358"/>
    <lineage>
        <taxon>Eukaryota</taxon>
        <taxon>Metazoa</taxon>
        <taxon>Ecdysozoa</taxon>
        <taxon>Arthropoda</taxon>
        <taxon>Hexapoda</taxon>
        <taxon>Insecta</taxon>
        <taxon>Pterygota</taxon>
        <taxon>Neoptera</taxon>
        <taxon>Endopterygota</taxon>
        <taxon>Coleoptera</taxon>
        <taxon>Polyphaga</taxon>
        <taxon>Cucujiformia</taxon>
        <taxon>Curculionidae</taxon>
        <taxon>Ceutorhynchinae</taxon>
        <taxon>Ceutorhynchus</taxon>
    </lineage>
</organism>
<reference evidence="9" key="1">
    <citation type="submission" date="2022-01" db="EMBL/GenBank/DDBJ databases">
        <authorList>
            <person name="King R."/>
        </authorList>
    </citation>
    <scope>NUCLEOTIDE SEQUENCE</scope>
</reference>
<dbReference type="Proteomes" id="UP001152799">
    <property type="component" value="Chromosome 3"/>
</dbReference>
<gene>
    <name evidence="9" type="ORF">CEUTPL_LOCUS6762</name>
</gene>
<feature type="transmembrane region" description="Helical" evidence="7">
    <location>
        <begin position="356"/>
        <end position="372"/>
    </location>
</feature>
<feature type="transmembrane region" description="Helical" evidence="7">
    <location>
        <begin position="615"/>
        <end position="633"/>
    </location>
</feature>
<sequence length="1015" mass="118699">MLQRGTETWFVVATQKPLGDLKHIEIWFDSIGNNEKWYLYSITIIQCFLLFQYHRFCSKIDIHDIQNEESWSFVLEKWFDVTKEDHNMFIIKPTEKIKENTKEKRKFGILSAIKSFLGNTKEEVNLWNLFSTDPLLTKKERISLIFSILLLMYFFIMILYAIPCFDESDVIDPNRFGLHQKLTWTPIAGSTAAFLMHIPFIYLIKRGKFRSLDVYKLKVFSFIKLTSNLCWIVISSNCLTAATMLIICGFWIPMDTSLLWLVSVILAIFFQIFVLQTILCIALSHFFRLSVQVQSFSKGIIDYVDLQRTWIYKRFGAVGLRPYVNHLYFSLDPITLKERIKWAETKMKIKELLEDLLMISLYVAMLYVVLMIDKEPEAINSNSEIKRLVFGNVIDNEMTVKTVKDIETYTGKVLLPSFQSMHWYGNFVQNNPGMTKDFSNKYLGVVRIRQQRTKDVQCEHPEIMNFLNMTCRPDLTDVRETGNFARGWKPETELSNITTERMAKVWKHVTANIDDAPSFFGEYDVYTAGGYIAPLGRNYKNSLINLEYLKKHKWLDSRTRAVFIEFLTYNPNVNVFNSVTVAFEITCTGHVASSLKLQTRKFLVVNRDTLLTRNVLYVCYLIMLSALLIRILFKVIMKKSRYFLYDVWQIFDILIGLLSGLAIWFYYARSQQMLAYITEISDAKNNEFVNYFQLFRADSILTFFTAFLVFVGTLRLWKLLRFMIIVQIAEKTLKDAAIPLLVCLVFQIVYLIAFSTAGALMFGSNIENFKNLRTSFITLLLLSIGFASIDKAQLSREPLGIVFYMLCMLFTIFFSTTYVTIISIYYGEAQDYYGDEHGFVQPYLSEKWTYYKTLLLVRFRQLRGGEDSPSEDLIIKPTSERYDDCYVIAKNRLDGMAFISMCVLRNLEDKSNFGNEDFELMSKMVKSLFSEESSKKEIFFAIRDKHQIKLIDDRKITQIANICEEFIKQCTVSYSRIARKYQKLWIEERISRINNLIDNVKLIEGVLNNIEFNQI</sequence>
<evidence type="ECO:0000256" key="3">
    <source>
        <dbReference type="ARBA" id="ARBA00022692"/>
    </source>
</evidence>
<evidence type="ECO:0000313" key="10">
    <source>
        <dbReference type="Proteomes" id="UP001152799"/>
    </source>
</evidence>
<protein>
    <recommendedName>
        <fullName evidence="8">PLAT domain-containing protein</fullName>
    </recommendedName>
</protein>
<dbReference type="EMBL" id="OU892279">
    <property type="protein sequence ID" value="CAG9766174.1"/>
    <property type="molecule type" value="Genomic_DNA"/>
</dbReference>
<feature type="transmembrane region" description="Helical" evidence="7">
    <location>
        <begin position="801"/>
        <end position="826"/>
    </location>
</feature>
<feature type="domain" description="PLAT" evidence="8">
    <location>
        <begin position="1"/>
        <end position="93"/>
    </location>
</feature>
<comment type="caution">
    <text evidence="6">Lacks conserved residue(s) required for the propagation of feature annotation.</text>
</comment>
<feature type="transmembrane region" description="Helical" evidence="7">
    <location>
        <begin position="738"/>
        <end position="760"/>
    </location>
</feature>
<dbReference type="AlphaFoldDB" id="A0A9N9MLJ6"/>
<dbReference type="Pfam" id="PF20519">
    <property type="entry name" value="Polycystin_dom"/>
    <property type="match status" value="1"/>
</dbReference>
<keyword evidence="3 7" id="KW-0812">Transmembrane</keyword>
<evidence type="ECO:0000256" key="2">
    <source>
        <dbReference type="ARBA" id="ARBA00007200"/>
    </source>
</evidence>
<feature type="transmembrane region" description="Helical" evidence="7">
    <location>
        <begin position="700"/>
        <end position="717"/>
    </location>
</feature>
<dbReference type="InterPro" id="IPR001024">
    <property type="entry name" value="PLAT/LH2_dom"/>
</dbReference>
<dbReference type="PANTHER" id="PTHR10877">
    <property type="entry name" value="POLYCYSTIN FAMILY MEMBER"/>
    <property type="match status" value="1"/>
</dbReference>
<evidence type="ECO:0000256" key="4">
    <source>
        <dbReference type="ARBA" id="ARBA00022989"/>
    </source>
</evidence>
<proteinExistence type="inferred from homology"/>
<evidence type="ECO:0000256" key="7">
    <source>
        <dbReference type="SAM" id="Phobius"/>
    </source>
</evidence>
<feature type="transmembrane region" description="Helical" evidence="7">
    <location>
        <begin position="182"/>
        <end position="204"/>
    </location>
</feature>
<dbReference type="GO" id="GO:0050982">
    <property type="term" value="P:detection of mechanical stimulus"/>
    <property type="evidence" value="ECO:0007669"/>
    <property type="project" value="TreeGrafter"/>
</dbReference>
<dbReference type="GO" id="GO:0005262">
    <property type="term" value="F:calcium channel activity"/>
    <property type="evidence" value="ECO:0007669"/>
    <property type="project" value="TreeGrafter"/>
</dbReference>
<evidence type="ECO:0000256" key="5">
    <source>
        <dbReference type="ARBA" id="ARBA00023136"/>
    </source>
</evidence>
<name>A0A9N9MLJ6_9CUCU</name>
<keyword evidence="4 7" id="KW-1133">Transmembrane helix</keyword>
<keyword evidence="5 7" id="KW-0472">Membrane</keyword>
<evidence type="ECO:0000313" key="9">
    <source>
        <dbReference type="EMBL" id="CAG9766174.1"/>
    </source>
</evidence>
<dbReference type="InterPro" id="IPR013122">
    <property type="entry name" value="PKD1_2_channel"/>
</dbReference>
<comment type="similarity">
    <text evidence="2">Belongs to the polycystin family.</text>
</comment>
<keyword evidence="10" id="KW-1185">Reference proteome</keyword>
<accession>A0A9N9MLJ6</accession>
<dbReference type="PANTHER" id="PTHR10877:SF183">
    <property type="entry name" value="AT14535P-RELATED"/>
    <property type="match status" value="1"/>
</dbReference>
<feature type="transmembrane region" description="Helical" evidence="7">
    <location>
        <begin position="225"/>
        <end position="252"/>
    </location>
</feature>
<feature type="transmembrane region" description="Helical" evidence="7">
    <location>
        <begin position="645"/>
        <end position="667"/>
    </location>
</feature>
<dbReference type="PROSITE" id="PS50095">
    <property type="entry name" value="PLAT"/>
    <property type="match status" value="1"/>
</dbReference>
<evidence type="ECO:0000256" key="6">
    <source>
        <dbReference type="PROSITE-ProRule" id="PRU00152"/>
    </source>
</evidence>
<feature type="transmembrane region" description="Helical" evidence="7">
    <location>
        <begin position="142"/>
        <end position="162"/>
    </location>
</feature>
<dbReference type="GO" id="GO:0016020">
    <property type="term" value="C:membrane"/>
    <property type="evidence" value="ECO:0007669"/>
    <property type="project" value="UniProtKB-SubCell"/>
</dbReference>
<feature type="transmembrane region" description="Helical" evidence="7">
    <location>
        <begin position="772"/>
        <end position="789"/>
    </location>
</feature>